<evidence type="ECO:0000256" key="1">
    <source>
        <dbReference type="SAM" id="Phobius"/>
    </source>
</evidence>
<feature type="non-terminal residue" evidence="2">
    <location>
        <position position="1"/>
    </location>
</feature>
<evidence type="ECO:0000313" key="2">
    <source>
        <dbReference type="EMBL" id="GFD45396.1"/>
    </source>
</evidence>
<feature type="transmembrane region" description="Helical" evidence="1">
    <location>
        <begin position="30"/>
        <end position="48"/>
    </location>
</feature>
<accession>A0A699WI83</accession>
<gene>
    <name evidence="2" type="ORF">Tci_917365</name>
</gene>
<sequence length="55" mass="5876">WLLTGTKEKKGVVMMAVGVGCGGKWRRQRLLAVEWCGGAVVVVVPAAIGQRQLLV</sequence>
<dbReference type="EMBL" id="BKCJ011647213">
    <property type="protein sequence ID" value="GFD45396.1"/>
    <property type="molecule type" value="Genomic_DNA"/>
</dbReference>
<keyword evidence="1" id="KW-0812">Transmembrane</keyword>
<reference evidence="2" key="1">
    <citation type="journal article" date="2019" name="Sci. Rep.">
        <title>Draft genome of Tanacetum cinerariifolium, the natural source of mosquito coil.</title>
        <authorList>
            <person name="Yamashiro T."/>
            <person name="Shiraishi A."/>
            <person name="Satake H."/>
            <person name="Nakayama K."/>
        </authorList>
    </citation>
    <scope>NUCLEOTIDE SEQUENCE</scope>
</reference>
<keyword evidence="1" id="KW-1133">Transmembrane helix</keyword>
<dbReference type="AlphaFoldDB" id="A0A699WI83"/>
<protein>
    <submittedName>
        <fullName evidence="2">Uncharacterized protein</fullName>
    </submittedName>
</protein>
<name>A0A699WI83_TANCI</name>
<comment type="caution">
    <text evidence="2">The sequence shown here is derived from an EMBL/GenBank/DDBJ whole genome shotgun (WGS) entry which is preliminary data.</text>
</comment>
<proteinExistence type="predicted"/>
<keyword evidence="1" id="KW-0472">Membrane</keyword>
<organism evidence="2">
    <name type="scientific">Tanacetum cinerariifolium</name>
    <name type="common">Dalmatian daisy</name>
    <name type="synonym">Chrysanthemum cinerariifolium</name>
    <dbReference type="NCBI Taxonomy" id="118510"/>
    <lineage>
        <taxon>Eukaryota</taxon>
        <taxon>Viridiplantae</taxon>
        <taxon>Streptophyta</taxon>
        <taxon>Embryophyta</taxon>
        <taxon>Tracheophyta</taxon>
        <taxon>Spermatophyta</taxon>
        <taxon>Magnoliopsida</taxon>
        <taxon>eudicotyledons</taxon>
        <taxon>Gunneridae</taxon>
        <taxon>Pentapetalae</taxon>
        <taxon>asterids</taxon>
        <taxon>campanulids</taxon>
        <taxon>Asterales</taxon>
        <taxon>Asteraceae</taxon>
        <taxon>Asteroideae</taxon>
        <taxon>Anthemideae</taxon>
        <taxon>Anthemidinae</taxon>
        <taxon>Tanacetum</taxon>
    </lineage>
</organism>